<evidence type="ECO:0000256" key="1">
    <source>
        <dbReference type="SAM" id="Phobius"/>
    </source>
</evidence>
<keyword evidence="5" id="KW-1185">Reference proteome</keyword>
<comment type="caution">
    <text evidence="3">The sequence shown here is derived from an EMBL/GenBank/DDBJ whole genome shotgun (WGS) entry which is preliminary data.</text>
</comment>
<feature type="domain" description="HTH cro/C1-type" evidence="2">
    <location>
        <begin position="24"/>
        <end position="77"/>
    </location>
</feature>
<evidence type="ECO:0000313" key="4">
    <source>
        <dbReference type="EMBL" id="MDX6018675.1"/>
    </source>
</evidence>
<dbReference type="InterPro" id="IPR001387">
    <property type="entry name" value="Cro/C1-type_HTH"/>
</dbReference>
<organism evidence="3 5">
    <name type="scientific">Shewanella indica</name>
    <dbReference type="NCBI Taxonomy" id="768528"/>
    <lineage>
        <taxon>Bacteria</taxon>
        <taxon>Pseudomonadati</taxon>
        <taxon>Pseudomonadota</taxon>
        <taxon>Gammaproteobacteria</taxon>
        <taxon>Alteromonadales</taxon>
        <taxon>Shewanellaceae</taxon>
        <taxon>Shewanella</taxon>
    </lineage>
</organism>
<dbReference type="Gene3D" id="1.10.260.40">
    <property type="entry name" value="lambda repressor-like DNA-binding domains"/>
    <property type="match status" value="1"/>
</dbReference>
<accession>A0ABU4QHW1</accession>
<dbReference type="SUPFAM" id="SSF47413">
    <property type="entry name" value="lambda repressor-like DNA-binding domains"/>
    <property type="match status" value="1"/>
</dbReference>
<dbReference type="EMBL" id="JAWXXR010000001">
    <property type="protein sequence ID" value="MDX6018598.1"/>
    <property type="molecule type" value="Genomic_DNA"/>
</dbReference>
<keyword evidence="1" id="KW-1133">Transmembrane helix</keyword>
<evidence type="ECO:0000313" key="3">
    <source>
        <dbReference type="EMBL" id="MDX6018598.1"/>
    </source>
</evidence>
<proteinExistence type="predicted"/>
<dbReference type="RefSeq" id="WP_319619922.1">
    <property type="nucleotide sequence ID" value="NZ_JAWXXR010000001.1"/>
</dbReference>
<name>A0ABU4QHW1_9GAMM</name>
<dbReference type="EMBL" id="JAWXXR010000002">
    <property type="protein sequence ID" value="MDX6018675.1"/>
    <property type="molecule type" value="Genomic_DNA"/>
</dbReference>
<dbReference type="SMART" id="SM00530">
    <property type="entry name" value="HTH_XRE"/>
    <property type="match status" value="1"/>
</dbReference>
<evidence type="ECO:0000313" key="5">
    <source>
        <dbReference type="Proteomes" id="UP001272773"/>
    </source>
</evidence>
<dbReference type="Pfam" id="PF13560">
    <property type="entry name" value="HTH_31"/>
    <property type="match status" value="1"/>
</dbReference>
<sequence>MDKKQLVKLIQNHESAEAGIGERLRTLRMANGLTQGQLGDLAGSNKAAIQKIEIGKSMRPRCLAALAAVLGVNPAWLAWGAPYASPEIRS</sequence>
<gene>
    <name evidence="3" type="ORF">SIL79_20220</name>
    <name evidence="4" type="ORF">SIL79_20615</name>
</gene>
<feature type="transmembrane region" description="Helical" evidence="1">
    <location>
        <begin position="62"/>
        <end position="81"/>
    </location>
</feature>
<dbReference type="Proteomes" id="UP001272773">
    <property type="component" value="Unassembled WGS sequence"/>
</dbReference>
<dbReference type="CDD" id="cd00093">
    <property type="entry name" value="HTH_XRE"/>
    <property type="match status" value="1"/>
</dbReference>
<reference evidence="3 5" key="1">
    <citation type="submission" date="2023-11" db="EMBL/GenBank/DDBJ databases">
        <title>MicrobeMod: A computational toolkit for identifying prokaryotic methylation and restriction-modification with nanopore sequencing.</title>
        <authorList>
            <person name="Crits-Christoph A."/>
            <person name="Kang S.C."/>
            <person name="Lee H."/>
            <person name="Ostrov N."/>
        </authorList>
    </citation>
    <scope>NUCLEOTIDE SEQUENCE [LARGE SCALE GENOMIC DNA]</scope>
    <source>
        <strain evidence="3 5">ATCC BAA-2732</strain>
    </source>
</reference>
<dbReference type="GeneID" id="88625965"/>
<keyword evidence="1" id="KW-0472">Membrane</keyword>
<protein>
    <submittedName>
        <fullName evidence="3">Helix-turn-helix transcriptional regulator</fullName>
    </submittedName>
</protein>
<dbReference type="PROSITE" id="PS50943">
    <property type="entry name" value="HTH_CROC1"/>
    <property type="match status" value="1"/>
</dbReference>
<evidence type="ECO:0000259" key="2">
    <source>
        <dbReference type="PROSITE" id="PS50943"/>
    </source>
</evidence>
<dbReference type="InterPro" id="IPR010982">
    <property type="entry name" value="Lambda_DNA-bd_dom_sf"/>
</dbReference>
<keyword evidence="1" id="KW-0812">Transmembrane</keyword>